<dbReference type="EMBL" id="JBHSXL010000003">
    <property type="protein sequence ID" value="MFC6891956.1"/>
    <property type="molecule type" value="Genomic_DNA"/>
</dbReference>
<feature type="compositionally biased region" description="Basic and acidic residues" evidence="1">
    <location>
        <begin position="18"/>
        <end position="28"/>
    </location>
</feature>
<proteinExistence type="predicted"/>
<keyword evidence="4" id="KW-1185">Reference proteome</keyword>
<evidence type="ECO:0000256" key="1">
    <source>
        <dbReference type="SAM" id="MobiDB-lite"/>
    </source>
</evidence>
<accession>A0ABD5UYJ5</accession>
<dbReference type="AlphaFoldDB" id="A0ABD5UYJ5"/>
<name>A0ABD5UYJ5_9EURY</name>
<evidence type="ECO:0000313" key="4">
    <source>
        <dbReference type="Proteomes" id="UP001596296"/>
    </source>
</evidence>
<dbReference type="Gene3D" id="3.40.50.1390">
    <property type="entry name" value="Resolvase, N-terminal catalytic domain"/>
    <property type="match status" value="1"/>
</dbReference>
<dbReference type="Pfam" id="PF00239">
    <property type="entry name" value="Resolvase"/>
    <property type="match status" value="1"/>
</dbReference>
<dbReference type="PANTHER" id="PTHR30461">
    <property type="entry name" value="DNA-INVERTASE FROM LAMBDOID PROPHAGE"/>
    <property type="match status" value="1"/>
</dbReference>
<feature type="domain" description="Resolvase/invertase-type recombinase catalytic" evidence="2">
    <location>
        <begin position="10"/>
        <end position="164"/>
    </location>
</feature>
<evidence type="ECO:0000259" key="2">
    <source>
        <dbReference type="SMART" id="SM00857"/>
    </source>
</evidence>
<sequence>MTSDEETLIADGYTRLSQDSDRSIPRQKENIEAYEAVINDRDDYPPVELNTIYNDGRWSSGFSTEDRGEWQRVMKRIEHGETDLVWADGKRRFARDFDDTMELIVACRKNDVELHDIGSGPIDLDDPMTVAIELLQTASEHEAMRRYIEKSIEETKERISNGYYHGQPPVGLCFDGDKQYLVIEEEHKEDIRLVLKLADNGKSTRCIAEEVPWTHPTVAKILKREQAYNHAIAGGRLGHQLETLEKPA</sequence>
<dbReference type="SUPFAM" id="SSF53041">
    <property type="entry name" value="Resolvase-like"/>
    <property type="match status" value="1"/>
</dbReference>
<organism evidence="3 4">
    <name type="scientific">Halopenitus salinus</name>
    <dbReference type="NCBI Taxonomy" id="1198295"/>
    <lineage>
        <taxon>Archaea</taxon>
        <taxon>Methanobacteriati</taxon>
        <taxon>Methanobacteriota</taxon>
        <taxon>Stenosarchaea group</taxon>
        <taxon>Halobacteria</taxon>
        <taxon>Halobacteriales</taxon>
        <taxon>Haloferacaceae</taxon>
        <taxon>Halopenitus</taxon>
    </lineage>
</organism>
<dbReference type="RefSeq" id="WP_379741175.1">
    <property type="nucleotide sequence ID" value="NZ_JBHSVN010000001.1"/>
</dbReference>
<evidence type="ECO:0000313" key="3">
    <source>
        <dbReference type="EMBL" id="MFC6891956.1"/>
    </source>
</evidence>
<gene>
    <name evidence="3" type="ORF">ACFQE9_04915</name>
</gene>
<comment type="caution">
    <text evidence="3">The sequence shown here is derived from an EMBL/GenBank/DDBJ whole genome shotgun (WGS) entry which is preliminary data.</text>
</comment>
<reference evidence="3 4" key="1">
    <citation type="journal article" date="2019" name="Int. J. Syst. Evol. Microbiol.">
        <title>The Global Catalogue of Microorganisms (GCM) 10K type strain sequencing project: providing services to taxonomists for standard genome sequencing and annotation.</title>
        <authorList>
            <consortium name="The Broad Institute Genomics Platform"/>
            <consortium name="The Broad Institute Genome Sequencing Center for Infectious Disease"/>
            <person name="Wu L."/>
            <person name="Ma J."/>
        </authorList>
    </citation>
    <scope>NUCLEOTIDE SEQUENCE [LARGE SCALE GENOMIC DNA]</scope>
    <source>
        <strain evidence="3 4">SKJ47</strain>
    </source>
</reference>
<dbReference type="PANTHER" id="PTHR30461:SF23">
    <property type="entry name" value="DNA RECOMBINASE-RELATED"/>
    <property type="match status" value="1"/>
</dbReference>
<dbReference type="CDD" id="cd00338">
    <property type="entry name" value="Ser_Recombinase"/>
    <property type="match status" value="1"/>
</dbReference>
<dbReference type="Proteomes" id="UP001596296">
    <property type="component" value="Unassembled WGS sequence"/>
</dbReference>
<dbReference type="InterPro" id="IPR006119">
    <property type="entry name" value="Resolv_N"/>
</dbReference>
<dbReference type="InterPro" id="IPR050639">
    <property type="entry name" value="SSR_resolvase"/>
</dbReference>
<feature type="region of interest" description="Disordered" evidence="1">
    <location>
        <begin position="1"/>
        <end position="28"/>
    </location>
</feature>
<dbReference type="InterPro" id="IPR036162">
    <property type="entry name" value="Resolvase-like_N_sf"/>
</dbReference>
<dbReference type="SMART" id="SM00857">
    <property type="entry name" value="Resolvase"/>
    <property type="match status" value="1"/>
</dbReference>
<protein>
    <submittedName>
        <fullName evidence="3">Recombinase family protein</fullName>
    </submittedName>
</protein>